<organism evidence="6 7">
    <name type="scientific">Limnobacter parvus</name>
    <dbReference type="NCBI Taxonomy" id="2939690"/>
    <lineage>
        <taxon>Bacteria</taxon>
        <taxon>Pseudomonadati</taxon>
        <taxon>Pseudomonadota</taxon>
        <taxon>Betaproteobacteria</taxon>
        <taxon>Burkholderiales</taxon>
        <taxon>Burkholderiaceae</taxon>
        <taxon>Limnobacter</taxon>
    </lineage>
</organism>
<reference evidence="6" key="1">
    <citation type="submission" date="2022-07" db="EMBL/GenBank/DDBJ databases">
        <authorList>
            <person name="Xamxidin M."/>
        </authorList>
    </citation>
    <scope>NUCLEOTIDE SEQUENCE</scope>
    <source>
        <strain evidence="6">YS8-69</strain>
    </source>
</reference>
<dbReference type="PANTHER" id="PTHR30024">
    <property type="entry name" value="ALIPHATIC SULFONATES-BINDING PROTEIN-RELATED"/>
    <property type="match status" value="1"/>
</dbReference>
<feature type="domain" description="SsuA/THI5-like" evidence="5">
    <location>
        <begin position="33"/>
        <end position="241"/>
    </location>
</feature>
<dbReference type="PANTHER" id="PTHR30024:SF47">
    <property type="entry name" value="TAURINE-BINDING PERIPLASMIC PROTEIN"/>
    <property type="match status" value="1"/>
</dbReference>
<protein>
    <submittedName>
        <fullName evidence="6">ABC transporter substrate-binding protein</fullName>
    </submittedName>
</protein>
<gene>
    <name evidence="6" type="ORF">NSP04_06090</name>
</gene>
<accession>A0ABT1XG13</accession>
<dbReference type="Pfam" id="PF09084">
    <property type="entry name" value="NMT1"/>
    <property type="match status" value="1"/>
</dbReference>
<evidence type="ECO:0000256" key="1">
    <source>
        <dbReference type="ARBA" id="ARBA00004418"/>
    </source>
</evidence>
<keyword evidence="3 4" id="KW-0732">Signal</keyword>
<keyword evidence="7" id="KW-1185">Reference proteome</keyword>
<dbReference type="SUPFAM" id="SSF53850">
    <property type="entry name" value="Periplasmic binding protein-like II"/>
    <property type="match status" value="1"/>
</dbReference>
<dbReference type="Proteomes" id="UP001165267">
    <property type="component" value="Unassembled WGS sequence"/>
</dbReference>
<feature type="chain" id="PRO_5045446389" evidence="4">
    <location>
        <begin position="20"/>
        <end position="319"/>
    </location>
</feature>
<evidence type="ECO:0000313" key="6">
    <source>
        <dbReference type="EMBL" id="MCR2746211.1"/>
    </source>
</evidence>
<dbReference type="EMBL" id="JANKHG010000016">
    <property type="protein sequence ID" value="MCR2746211.1"/>
    <property type="molecule type" value="Genomic_DNA"/>
</dbReference>
<dbReference type="RefSeq" id="WP_257511454.1">
    <property type="nucleotide sequence ID" value="NZ_JANKHG010000016.1"/>
</dbReference>
<evidence type="ECO:0000256" key="3">
    <source>
        <dbReference type="ARBA" id="ARBA00022729"/>
    </source>
</evidence>
<feature type="signal peptide" evidence="4">
    <location>
        <begin position="1"/>
        <end position="19"/>
    </location>
</feature>
<comment type="caution">
    <text evidence="6">The sequence shown here is derived from an EMBL/GenBank/DDBJ whole genome shotgun (WGS) entry which is preliminary data.</text>
</comment>
<name>A0ABT1XG13_9BURK</name>
<evidence type="ECO:0000313" key="7">
    <source>
        <dbReference type="Proteomes" id="UP001165267"/>
    </source>
</evidence>
<comment type="similarity">
    <text evidence="2">Belongs to the bacterial solute-binding protein SsuA/TauA family.</text>
</comment>
<proteinExistence type="inferred from homology"/>
<evidence type="ECO:0000256" key="2">
    <source>
        <dbReference type="ARBA" id="ARBA00010742"/>
    </source>
</evidence>
<evidence type="ECO:0000256" key="4">
    <source>
        <dbReference type="SAM" id="SignalP"/>
    </source>
</evidence>
<evidence type="ECO:0000259" key="5">
    <source>
        <dbReference type="Pfam" id="PF09084"/>
    </source>
</evidence>
<sequence length="319" mass="35070">MFRLWLLIGIVFASATAQAAPVRIGVSETMLSLPLYVAQSEGFFEKRGVSVEFVSCVGGNRCMRNMLAGQSDLSTATELPVVFNSFARNDFAILASFVSASNDLKVISKTSANITDPGKMRDKTLGYVKGTASQYVLDLVLVYNGIDPDTVTLKQVTPESAQDQLDKGDVDALCLWEPFVSKIRLDLGKEVQLVPIPKLYTETFNLIALKSVIQARPKELEKILLALRDSTQFIQANPDKAKALAAKQLNVSVDLVDQIFDDYRFRLSLSRSLGRTMEGQARWAVREGHVKAKSAQPNYSEFVAPVFLKAVEPAAVSLQ</sequence>
<dbReference type="Gene3D" id="3.40.190.10">
    <property type="entry name" value="Periplasmic binding protein-like II"/>
    <property type="match status" value="2"/>
</dbReference>
<comment type="subcellular location">
    <subcellularLocation>
        <location evidence="1">Periplasm</location>
    </subcellularLocation>
</comment>
<dbReference type="InterPro" id="IPR015168">
    <property type="entry name" value="SsuA/THI5"/>
</dbReference>